<dbReference type="AlphaFoldDB" id="A0A396GXD3"/>
<organism evidence="2 3">
    <name type="scientific">Medicago truncatula</name>
    <name type="common">Barrel medic</name>
    <name type="synonym">Medicago tribuloides</name>
    <dbReference type="NCBI Taxonomy" id="3880"/>
    <lineage>
        <taxon>Eukaryota</taxon>
        <taxon>Viridiplantae</taxon>
        <taxon>Streptophyta</taxon>
        <taxon>Embryophyta</taxon>
        <taxon>Tracheophyta</taxon>
        <taxon>Spermatophyta</taxon>
        <taxon>Magnoliopsida</taxon>
        <taxon>eudicotyledons</taxon>
        <taxon>Gunneridae</taxon>
        <taxon>Pentapetalae</taxon>
        <taxon>rosids</taxon>
        <taxon>fabids</taxon>
        <taxon>Fabales</taxon>
        <taxon>Fabaceae</taxon>
        <taxon>Papilionoideae</taxon>
        <taxon>50 kb inversion clade</taxon>
        <taxon>NPAAA clade</taxon>
        <taxon>Hologalegina</taxon>
        <taxon>IRL clade</taxon>
        <taxon>Trifolieae</taxon>
        <taxon>Medicago</taxon>
    </lineage>
</organism>
<protein>
    <submittedName>
        <fullName evidence="2">Putative Late nodulin</fullName>
    </submittedName>
</protein>
<dbReference type="GO" id="GO:0046872">
    <property type="term" value="F:metal ion binding"/>
    <property type="evidence" value="ECO:0007669"/>
    <property type="project" value="InterPro"/>
</dbReference>
<name>A0A396GXD3_MEDTR</name>
<comment type="caution">
    <text evidence="2">The sequence shown here is derived from an EMBL/GenBank/DDBJ whole genome shotgun (WGS) entry which is preliminary data.</text>
</comment>
<evidence type="ECO:0000313" key="3">
    <source>
        <dbReference type="Proteomes" id="UP000265566"/>
    </source>
</evidence>
<evidence type="ECO:0000313" key="2">
    <source>
        <dbReference type="EMBL" id="RHN45789.1"/>
    </source>
</evidence>
<evidence type="ECO:0000259" key="1">
    <source>
        <dbReference type="Pfam" id="PF07127"/>
    </source>
</evidence>
<gene>
    <name evidence="2" type="ORF">MtrunA17_Chr7g0235221</name>
</gene>
<dbReference type="Proteomes" id="UP000265566">
    <property type="component" value="Chromosome 7"/>
</dbReference>
<dbReference type="EMBL" id="PSQE01000007">
    <property type="protein sequence ID" value="RHN45789.1"/>
    <property type="molecule type" value="Genomic_DNA"/>
</dbReference>
<accession>A0A396GXD3</accession>
<reference evidence="3" key="1">
    <citation type="journal article" date="2018" name="Nat. Plants">
        <title>Whole-genome landscape of Medicago truncatula symbiotic genes.</title>
        <authorList>
            <person name="Pecrix Y."/>
            <person name="Staton S.E."/>
            <person name="Sallet E."/>
            <person name="Lelandais-Briere C."/>
            <person name="Moreau S."/>
            <person name="Carrere S."/>
            <person name="Blein T."/>
            <person name="Jardinaud M.F."/>
            <person name="Latrasse D."/>
            <person name="Zouine M."/>
            <person name="Zahm M."/>
            <person name="Kreplak J."/>
            <person name="Mayjonade B."/>
            <person name="Satge C."/>
            <person name="Perez M."/>
            <person name="Cauet S."/>
            <person name="Marande W."/>
            <person name="Chantry-Darmon C."/>
            <person name="Lopez-Roques C."/>
            <person name="Bouchez O."/>
            <person name="Berard A."/>
            <person name="Debelle F."/>
            <person name="Munos S."/>
            <person name="Bendahmane A."/>
            <person name="Berges H."/>
            <person name="Niebel A."/>
            <person name="Buitink J."/>
            <person name="Frugier F."/>
            <person name="Benhamed M."/>
            <person name="Crespi M."/>
            <person name="Gouzy J."/>
            <person name="Gamas P."/>
        </authorList>
    </citation>
    <scope>NUCLEOTIDE SEQUENCE [LARGE SCALE GENOMIC DNA]</scope>
    <source>
        <strain evidence="3">cv. Jemalong A17</strain>
    </source>
</reference>
<dbReference type="Gramene" id="rna40191">
    <property type="protein sequence ID" value="RHN45789.1"/>
    <property type="gene ID" value="gene40191"/>
</dbReference>
<feature type="domain" description="Late nodulin" evidence="1">
    <location>
        <begin position="47"/>
        <end position="102"/>
    </location>
</feature>
<dbReference type="InterPro" id="IPR009810">
    <property type="entry name" value="Nodulin_late_dom"/>
</dbReference>
<sequence>MIINLEFFFTSPQALELFTIFKVRMSFISHKVIKSYSISYKNMEESMIKIVKFDYAIIIFISLLVVAMDVDAGPIRICSSDDDCIGYWCPLSIQPRSTKPICRLVESISKRSRTPVGLCTCI</sequence>
<dbReference type="Pfam" id="PF07127">
    <property type="entry name" value="Nodulin_late"/>
    <property type="match status" value="1"/>
</dbReference>
<proteinExistence type="predicted"/>